<proteinExistence type="predicted"/>
<dbReference type="AlphaFoldDB" id="A0A6F9XPI4"/>
<dbReference type="EMBL" id="BLAM01000210">
    <property type="protein sequence ID" value="GET07159.1"/>
    <property type="molecule type" value="Genomic_DNA"/>
</dbReference>
<gene>
    <name evidence="1" type="ORF">SY212_21890</name>
</gene>
<sequence length="131" mass="14718">MSEYQLNINFNTDKDADNEQVSTEFCSKTPGKKLKTLSDKEKTLIIHGLLETTITIADESKYTQEIENIGAIFAHLLESLTPDDLSLRMSILAGLLTQACTEYDIPPKEFAEGLVQIGKVYQQEYNKQKGN</sequence>
<protein>
    <submittedName>
        <fullName evidence="1">Uncharacterized protein</fullName>
    </submittedName>
</protein>
<organism evidence="1">
    <name type="scientific">Ligilactobacillus agilis</name>
    <dbReference type="NCBI Taxonomy" id="1601"/>
    <lineage>
        <taxon>Bacteria</taxon>
        <taxon>Bacillati</taxon>
        <taxon>Bacillota</taxon>
        <taxon>Bacilli</taxon>
        <taxon>Lactobacillales</taxon>
        <taxon>Lactobacillaceae</taxon>
        <taxon>Ligilactobacillus</taxon>
    </lineage>
</organism>
<accession>A0A6F9XPI4</accession>
<dbReference type="Proteomes" id="UP000494265">
    <property type="component" value="Unassembled WGS sequence"/>
</dbReference>
<comment type="caution">
    <text evidence="1">The sequence shown here is derived from an EMBL/GenBank/DDBJ whole genome shotgun (WGS) entry which is preliminary data.</text>
</comment>
<evidence type="ECO:0000313" key="1">
    <source>
        <dbReference type="EMBL" id="GET07159.1"/>
    </source>
</evidence>
<name>A0A6F9XPI4_9LACO</name>
<dbReference type="RefSeq" id="WP_172585278.1">
    <property type="nucleotide sequence ID" value="NZ_BLAM01000210.1"/>
</dbReference>
<reference evidence="1" key="1">
    <citation type="submission" date="2019-10" db="EMBL/GenBank/DDBJ databases">
        <title>Lactobacillus agilis SY212 Whole Genome Sequencing Project.</title>
        <authorList>
            <person name="Suzuki S."/>
            <person name="Endo A."/>
            <person name="Maeno S."/>
            <person name="Shiwa Y."/>
            <person name="Matsutani M."/>
            <person name="Kajikawa A."/>
        </authorList>
    </citation>
    <scope>NUCLEOTIDE SEQUENCE</scope>
    <source>
        <strain evidence="1">SY212</strain>
    </source>
</reference>